<evidence type="ECO:0000256" key="2">
    <source>
        <dbReference type="SAM" id="MobiDB-lite"/>
    </source>
</evidence>
<dbReference type="Proteomes" id="UP000596004">
    <property type="component" value="Chromosome"/>
</dbReference>
<dbReference type="PANTHER" id="PTHR30486:SF15">
    <property type="entry name" value="TYPE II_IV SECRETION SYSTEM ATPASE"/>
    <property type="match status" value="1"/>
</dbReference>
<dbReference type="CDD" id="cd01130">
    <property type="entry name" value="VirB11-like_ATPase"/>
    <property type="match status" value="1"/>
</dbReference>
<dbReference type="SUPFAM" id="SSF52540">
    <property type="entry name" value="P-loop containing nucleoside triphosphate hydrolases"/>
    <property type="match status" value="1"/>
</dbReference>
<dbReference type="PANTHER" id="PTHR30486">
    <property type="entry name" value="TWITCHING MOTILITY PROTEIN PILT"/>
    <property type="match status" value="1"/>
</dbReference>
<protein>
    <submittedName>
        <fullName evidence="4">Type II/IV secretion system ATPase subunit</fullName>
    </submittedName>
</protein>
<evidence type="ECO:0000313" key="4">
    <source>
        <dbReference type="EMBL" id="QQR92129.1"/>
    </source>
</evidence>
<organism evidence="4">
    <name type="scientific">Candidatus Iainarchaeum sp</name>
    <dbReference type="NCBI Taxonomy" id="3101447"/>
    <lineage>
        <taxon>Archaea</taxon>
        <taxon>Candidatus Iainarchaeota</taxon>
        <taxon>Candidatus Iainarchaeia</taxon>
        <taxon>Candidatus Iainarchaeales</taxon>
        <taxon>Candidatus Iainarchaeaceae</taxon>
        <taxon>Candidatus Iainarchaeum</taxon>
    </lineage>
</organism>
<comment type="similarity">
    <text evidence="1">Belongs to the GSP E family.</text>
</comment>
<dbReference type="Gene3D" id="3.30.450.380">
    <property type="match status" value="1"/>
</dbReference>
<dbReference type="Pfam" id="PF00437">
    <property type="entry name" value="T2SSE"/>
    <property type="match status" value="1"/>
</dbReference>
<reference evidence="4" key="1">
    <citation type="submission" date="2020-11" db="EMBL/GenBank/DDBJ databases">
        <title>Connecting structure to function with the recovery of over 1000 high-quality activated sludge metagenome-assembled genomes encoding full-length rRNA genes using long-read sequencing.</title>
        <authorList>
            <person name="Singleton C.M."/>
            <person name="Petriglieri F."/>
            <person name="Kristensen J.M."/>
            <person name="Kirkegaard R.H."/>
            <person name="Michaelsen T.Y."/>
            <person name="Andersen M.H."/>
            <person name="Karst S.M."/>
            <person name="Dueholm M.S."/>
            <person name="Nielsen P.H."/>
            <person name="Albertsen M."/>
        </authorList>
    </citation>
    <scope>NUCLEOTIDE SEQUENCE</scope>
    <source>
        <strain evidence="4">Fred_18-Q3-R57-64_BAT3C.431</strain>
    </source>
</reference>
<dbReference type="InterPro" id="IPR027417">
    <property type="entry name" value="P-loop_NTPase"/>
</dbReference>
<dbReference type="InterPro" id="IPR001482">
    <property type="entry name" value="T2SS/T4SS_dom"/>
</dbReference>
<dbReference type="AlphaFoldDB" id="A0A7T9DIS3"/>
<feature type="domain" description="Bacterial type II secretion system protein E" evidence="3">
    <location>
        <begin position="343"/>
        <end position="513"/>
    </location>
</feature>
<evidence type="ECO:0000259" key="3">
    <source>
        <dbReference type="Pfam" id="PF00437"/>
    </source>
</evidence>
<gene>
    <name evidence="4" type="ORF">IPJ89_03115</name>
</gene>
<dbReference type="InterPro" id="IPR050921">
    <property type="entry name" value="T4SS_GSP_E_ATPase"/>
</dbReference>
<feature type="compositionally biased region" description="Pro residues" evidence="2">
    <location>
        <begin position="40"/>
        <end position="60"/>
    </location>
</feature>
<dbReference type="Gene3D" id="3.40.50.300">
    <property type="entry name" value="P-loop containing nucleotide triphosphate hydrolases"/>
    <property type="match status" value="1"/>
</dbReference>
<sequence>MPEIPPEQLDNEMKANPSGTDTRYYISPPTSATTSGIPPAGAPPARAPEPAPAAVPIPTPPKLVERPLSVAAGDSLTIDDAIRIIQQRKDIRLDELARLVGWKQPHLEKAFKLLEARGILELQYPPSLVQSPRINILQPLQEKIIPPPQGNVIETYVSSADRVESTVQIISLADEQRPFYHLHVQTYGPYTNALLDEMREGVAAQVPIENIDLSDAEQAHSLKEKFQVAARSEITKLFGNLSENLLASMAGQLLHQLYGLGELELMLADNYLEEVAINSSKSPVTVYHLKYGWMKSNLLMSGEDSIANLSSQIGRKVGREITNLHPIMDAHLLSGDRVNATLFPISSLGNTLTIRRFARKPWTIIDFIGKEKTMSTEMAAWLWISMQYELSILVAGSTAAGKTSALNALLSFIPAHQRVITIEDVRELNLPDYMKWNWVPLTTRNPNPEGSGEVSMLNLLISSLRMRPDRLIVGEMRTREEAEVLFEAMHTGHSVYATIHADSARQVLRRLIEPPISIPPLEVEAIDLVLVQYRDRKSNSRKSYEIAEIEAGVTGEQVGINDVYRWVARGDTWEKVSEPTRLIQKLNLHTGMTQRDIENEVADRVTILNWLVKRNYSNINQVGNAMRAFYADPKRVKEAAMADQDPVQVLG</sequence>
<name>A0A7T9DIS3_9ARCH</name>
<dbReference type="EMBL" id="CP064981">
    <property type="protein sequence ID" value="QQR92129.1"/>
    <property type="molecule type" value="Genomic_DNA"/>
</dbReference>
<feature type="region of interest" description="Disordered" evidence="2">
    <location>
        <begin position="1"/>
        <end position="60"/>
    </location>
</feature>
<proteinExistence type="inferred from homology"/>
<dbReference type="GO" id="GO:0016887">
    <property type="term" value="F:ATP hydrolysis activity"/>
    <property type="evidence" value="ECO:0007669"/>
    <property type="project" value="InterPro"/>
</dbReference>
<evidence type="ECO:0000256" key="1">
    <source>
        <dbReference type="ARBA" id="ARBA00006611"/>
    </source>
</evidence>
<accession>A0A7T9DIS3</accession>